<dbReference type="STRING" id="1335309.GA0116948_10960"/>
<dbReference type="RefSeq" id="WP_089712980.1">
    <property type="nucleotide sequence ID" value="NZ_FMAR01000009.1"/>
</dbReference>
<evidence type="ECO:0000313" key="2">
    <source>
        <dbReference type="Proteomes" id="UP000242818"/>
    </source>
</evidence>
<dbReference type="EMBL" id="FMAR01000009">
    <property type="protein sequence ID" value="SCC45104.1"/>
    <property type="molecule type" value="Genomic_DNA"/>
</dbReference>
<dbReference type="AlphaFoldDB" id="A0A1C4ENE6"/>
<protein>
    <submittedName>
        <fullName evidence="1">Uncharacterized protein</fullName>
    </submittedName>
</protein>
<organism evidence="1 2">
    <name type="scientific">Chitinophaga costaii</name>
    <dbReference type="NCBI Taxonomy" id="1335309"/>
    <lineage>
        <taxon>Bacteria</taxon>
        <taxon>Pseudomonadati</taxon>
        <taxon>Bacteroidota</taxon>
        <taxon>Chitinophagia</taxon>
        <taxon>Chitinophagales</taxon>
        <taxon>Chitinophagaceae</taxon>
        <taxon>Chitinophaga</taxon>
    </lineage>
</organism>
<accession>A0A1C4ENE6</accession>
<sequence>MKYKTFSITATSAALLSEAIDSFFEGNPDITVVSALQSQSSGSDGLQITFTAIYKPAPKKNEVSGFGFNAMRE</sequence>
<dbReference type="Proteomes" id="UP000242818">
    <property type="component" value="Unassembled WGS sequence"/>
</dbReference>
<gene>
    <name evidence="1" type="ORF">GA0116948_10960</name>
</gene>
<reference evidence="1 2" key="1">
    <citation type="submission" date="2016-08" db="EMBL/GenBank/DDBJ databases">
        <authorList>
            <person name="Seilhamer J.J."/>
        </authorList>
    </citation>
    <scope>NUCLEOTIDE SEQUENCE [LARGE SCALE GENOMIC DNA]</scope>
    <source>
        <strain evidence="1 2">A37T2</strain>
    </source>
</reference>
<name>A0A1C4ENE6_9BACT</name>
<evidence type="ECO:0000313" key="1">
    <source>
        <dbReference type="EMBL" id="SCC45104.1"/>
    </source>
</evidence>
<proteinExistence type="predicted"/>
<keyword evidence="2" id="KW-1185">Reference proteome</keyword>